<dbReference type="HOGENOM" id="CLU_1503891_0_0_1"/>
<evidence type="ECO:0000313" key="2">
    <source>
        <dbReference type="EMBL" id="EPE10423.1"/>
    </source>
</evidence>
<organism evidence="2 3">
    <name type="scientific">Ophiostoma piceae (strain UAMH 11346)</name>
    <name type="common">Sap stain fungus</name>
    <dbReference type="NCBI Taxonomy" id="1262450"/>
    <lineage>
        <taxon>Eukaryota</taxon>
        <taxon>Fungi</taxon>
        <taxon>Dikarya</taxon>
        <taxon>Ascomycota</taxon>
        <taxon>Pezizomycotina</taxon>
        <taxon>Sordariomycetes</taxon>
        <taxon>Sordariomycetidae</taxon>
        <taxon>Ophiostomatales</taxon>
        <taxon>Ophiostomataceae</taxon>
        <taxon>Ophiostoma</taxon>
    </lineage>
</organism>
<feature type="compositionally biased region" description="Low complexity" evidence="1">
    <location>
        <begin position="90"/>
        <end position="108"/>
    </location>
</feature>
<sequence>MTIIGRLITAVLPDPIQPNNGYNNPSIAGANDTPIYYTSGSCGMCANSAHGCRHCRRMTRRDARCVRRDLREMRRAARWDTLLSPVTGRQQQSPQPIQQQQSQCSPMQYSRQQEPAYVPQQYGLAQQQQGRNAFREMSQKAPTPPPRRNSVYDVPAPEGPPPPYALNESGGRHGDKQHM</sequence>
<dbReference type="EMBL" id="KE148146">
    <property type="protein sequence ID" value="EPE10423.1"/>
    <property type="molecule type" value="Genomic_DNA"/>
</dbReference>
<dbReference type="VEuPathDB" id="FungiDB:F503_05518"/>
<evidence type="ECO:0000256" key="1">
    <source>
        <dbReference type="SAM" id="MobiDB-lite"/>
    </source>
</evidence>
<evidence type="ECO:0000313" key="3">
    <source>
        <dbReference type="Proteomes" id="UP000016923"/>
    </source>
</evidence>
<dbReference type="Proteomes" id="UP000016923">
    <property type="component" value="Unassembled WGS sequence"/>
</dbReference>
<feature type="region of interest" description="Disordered" evidence="1">
    <location>
        <begin position="83"/>
        <end position="179"/>
    </location>
</feature>
<dbReference type="AlphaFoldDB" id="S3CUM1"/>
<protein>
    <submittedName>
        <fullName evidence="2">Uncharacterized protein</fullName>
    </submittedName>
</protein>
<reference evidence="2 3" key="1">
    <citation type="journal article" date="2013" name="BMC Genomics">
        <title>The genome and transcriptome of the pine saprophyte Ophiostoma piceae, and a comparison with the bark beetle-associated pine pathogen Grosmannia clavigera.</title>
        <authorList>
            <person name="Haridas S."/>
            <person name="Wang Y."/>
            <person name="Lim L."/>
            <person name="Massoumi Alamouti S."/>
            <person name="Jackman S."/>
            <person name="Docking R."/>
            <person name="Robertson G."/>
            <person name="Birol I."/>
            <person name="Bohlmann J."/>
            <person name="Breuil C."/>
        </authorList>
    </citation>
    <scope>NUCLEOTIDE SEQUENCE [LARGE SCALE GENOMIC DNA]</scope>
    <source>
        <strain evidence="2 3">UAMH 11346</strain>
    </source>
</reference>
<accession>S3CUM1</accession>
<proteinExistence type="predicted"/>
<keyword evidence="3" id="KW-1185">Reference proteome</keyword>
<gene>
    <name evidence="2" type="ORF">F503_05518</name>
</gene>
<name>S3CUM1_OPHP1</name>
<feature type="compositionally biased region" description="Low complexity" evidence="1">
    <location>
        <begin position="120"/>
        <end position="129"/>
    </location>
</feature>
<feature type="compositionally biased region" description="Basic and acidic residues" evidence="1">
    <location>
        <begin position="170"/>
        <end position="179"/>
    </location>
</feature>